<protein>
    <recommendedName>
        <fullName evidence="4">Single-stranded DNA-binding protein</fullName>
    </recommendedName>
</protein>
<evidence type="ECO:0000313" key="3">
    <source>
        <dbReference type="Proteomes" id="UP000248724"/>
    </source>
</evidence>
<accession>A0A2W5Z3F2</accession>
<evidence type="ECO:0008006" key="4">
    <source>
        <dbReference type="Google" id="ProtNLM"/>
    </source>
</evidence>
<gene>
    <name evidence="2" type="ORF">DLM65_12360</name>
</gene>
<dbReference type="Proteomes" id="UP000248724">
    <property type="component" value="Unassembled WGS sequence"/>
</dbReference>
<dbReference type="Pfam" id="PF26125">
    <property type="entry name" value="AcrVA2-like"/>
    <property type="match status" value="1"/>
</dbReference>
<comment type="caution">
    <text evidence="2">The sequence shown here is derived from an EMBL/GenBank/DDBJ whole genome shotgun (WGS) entry which is preliminary data.</text>
</comment>
<feature type="region of interest" description="Disordered" evidence="1">
    <location>
        <begin position="93"/>
        <end position="117"/>
    </location>
</feature>
<organism evidence="2 3">
    <name type="scientific">Candidatus Aeolococcus gillhamiae</name>
    <dbReference type="NCBI Taxonomy" id="3127015"/>
    <lineage>
        <taxon>Bacteria</taxon>
        <taxon>Bacillati</taxon>
        <taxon>Candidatus Dormiibacterota</taxon>
        <taxon>Candidatus Dormibacteria</taxon>
        <taxon>Candidatus Aeolococcales</taxon>
        <taxon>Candidatus Aeolococcaceae</taxon>
        <taxon>Candidatus Aeolococcus</taxon>
    </lineage>
</organism>
<dbReference type="InterPro" id="IPR058915">
    <property type="entry name" value="AcrVA2-like"/>
</dbReference>
<name>A0A2W5Z3F2_9BACT</name>
<evidence type="ECO:0000313" key="2">
    <source>
        <dbReference type="EMBL" id="PZR78647.1"/>
    </source>
</evidence>
<proteinExistence type="predicted"/>
<sequence length="144" mass="15116">MNTVHLIGLVGCRPRAVGSVGDKGFVLLTLADATARRVDRHRVIVAAHSSADIGNFTPGESVYVEGRLGRSGEGGRVAVIAAQAWSILPAPPPPADAAAAGSHASPREHLRRGHARRIAIGTPRERLIWVRPTTAGPAGHSNRH</sequence>
<dbReference type="EMBL" id="QHBU01000252">
    <property type="protein sequence ID" value="PZR78647.1"/>
    <property type="molecule type" value="Genomic_DNA"/>
</dbReference>
<dbReference type="AlphaFoldDB" id="A0A2W5Z3F2"/>
<reference evidence="2 3" key="1">
    <citation type="journal article" date="2017" name="Nature">
        <title>Atmospheric trace gases support primary production in Antarctic desert surface soil.</title>
        <authorList>
            <person name="Ji M."/>
            <person name="Greening C."/>
            <person name="Vanwonterghem I."/>
            <person name="Carere C.R."/>
            <person name="Bay S.K."/>
            <person name="Steen J.A."/>
            <person name="Montgomery K."/>
            <person name="Lines T."/>
            <person name="Beardall J."/>
            <person name="van Dorst J."/>
            <person name="Snape I."/>
            <person name="Stott M.B."/>
            <person name="Hugenholtz P."/>
            <person name="Ferrari B.C."/>
        </authorList>
    </citation>
    <scope>NUCLEOTIDE SEQUENCE [LARGE SCALE GENOMIC DNA]</scope>
    <source>
        <strain evidence="2">RRmetagenome_bin12</strain>
    </source>
</reference>
<evidence type="ECO:0000256" key="1">
    <source>
        <dbReference type="SAM" id="MobiDB-lite"/>
    </source>
</evidence>